<comment type="subcellular location">
    <subcellularLocation>
        <location evidence="1">Periplasm</location>
    </subcellularLocation>
</comment>
<evidence type="ECO:0000256" key="2">
    <source>
        <dbReference type="ARBA" id="ARBA00008520"/>
    </source>
</evidence>
<evidence type="ECO:0000256" key="1">
    <source>
        <dbReference type="ARBA" id="ARBA00004418"/>
    </source>
</evidence>
<organism evidence="4 5">
    <name type="scientific">Spirochaeta isovalerica</name>
    <dbReference type="NCBI Taxonomy" id="150"/>
    <lineage>
        <taxon>Bacteria</taxon>
        <taxon>Pseudomonadati</taxon>
        <taxon>Spirochaetota</taxon>
        <taxon>Spirochaetia</taxon>
        <taxon>Spirochaetales</taxon>
        <taxon>Spirochaetaceae</taxon>
        <taxon>Spirochaeta</taxon>
    </lineage>
</organism>
<dbReference type="AlphaFoldDB" id="A0A841RA81"/>
<keyword evidence="5" id="KW-1185">Reference proteome</keyword>
<dbReference type="SUPFAM" id="SSF53850">
    <property type="entry name" value="Periplasmic binding protein-like II"/>
    <property type="match status" value="1"/>
</dbReference>
<dbReference type="GO" id="GO:0042597">
    <property type="term" value="C:periplasmic space"/>
    <property type="evidence" value="ECO:0007669"/>
    <property type="project" value="UniProtKB-SubCell"/>
</dbReference>
<protein>
    <submittedName>
        <fullName evidence="4">Putative aldouronate transport system substrate-binding protein</fullName>
    </submittedName>
</protein>
<comment type="caution">
    <text evidence="4">The sequence shown here is derived from an EMBL/GenBank/DDBJ whole genome shotgun (WGS) entry which is preliminary data.</text>
</comment>
<dbReference type="InterPro" id="IPR006059">
    <property type="entry name" value="SBP"/>
</dbReference>
<dbReference type="EMBL" id="JACHGJ010000002">
    <property type="protein sequence ID" value="MBB6479920.1"/>
    <property type="molecule type" value="Genomic_DNA"/>
</dbReference>
<dbReference type="Gene3D" id="3.40.190.10">
    <property type="entry name" value="Periplasmic binding protein-like II"/>
    <property type="match status" value="2"/>
</dbReference>
<evidence type="ECO:0000313" key="4">
    <source>
        <dbReference type="EMBL" id="MBB6479920.1"/>
    </source>
</evidence>
<comment type="similarity">
    <text evidence="2">Belongs to the bacterial solute-binding protein 1 family.</text>
</comment>
<dbReference type="PANTHER" id="PTHR43649:SF12">
    <property type="entry name" value="DIACETYLCHITOBIOSE BINDING PROTEIN DASA"/>
    <property type="match status" value="1"/>
</dbReference>
<accession>A0A841RA81</accession>
<dbReference type="PANTHER" id="PTHR43649">
    <property type="entry name" value="ARABINOSE-BINDING PROTEIN-RELATED"/>
    <property type="match status" value="1"/>
</dbReference>
<sequence>MKRTLFTAFLLVILSAVLFASGADETKGAQGNGEPHVFSPDNPVTIDAWIVTSQTAPSPDNKISKLLKEKLGVTLNYDITTPDQQLDRIGIMLAAGSIPELVGSTDQQARLVQGGALLRLDDYLDSGRWPLLAEHVRPVRKKLTWTGGGVEDGLYQFPNYNRFYGNPPIMSPIHWGTAFWIQKDVLAFHNYPSLENMTLERYFDMIESYMKANPTIDGAKTIGFSFPMQGRVWGLTNPPLFLAGYPNDGGVMVDDGQAKIYANSKYAYDYFKFLNMAHDRGLVDPESFTQTLDQYLAKVASGRVLGVHDQRWSFGTANDALVANGQYERTYAATMPTFPGKKPYYADRDVLNINQGFGIASNAENPELLLDFLEIMLTPEWQTILSWGIEGEDYLVDENGLFYKTQEMRDNFNNLTWKQDNRLEALLDIMVKRQGELPGGNAFAAGDQPGEFFDSLKQYDKDFLAAYGLQTWRQFVNDPPPNPAHYPAWQISPPDGSAAQVANQQLEDAAQRYLSEAVLTDPARFDSVWDEYMAAIDSIDVAAFEAVITEGVQARIRAAGGE</sequence>
<dbReference type="Proteomes" id="UP000587760">
    <property type="component" value="Unassembled WGS sequence"/>
</dbReference>
<gene>
    <name evidence="4" type="ORF">HNR50_001578</name>
</gene>
<feature type="chain" id="PRO_5032420782" evidence="3">
    <location>
        <begin position="23"/>
        <end position="562"/>
    </location>
</feature>
<evidence type="ECO:0000256" key="3">
    <source>
        <dbReference type="SAM" id="SignalP"/>
    </source>
</evidence>
<evidence type="ECO:0000313" key="5">
    <source>
        <dbReference type="Proteomes" id="UP000587760"/>
    </source>
</evidence>
<keyword evidence="3" id="KW-0732">Signal</keyword>
<dbReference type="InterPro" id="IPR050490">
    <property type="entry name" value="Bact_solute-bd_prot1"/>
</dbReference>
<proteinExistence type="inferred from homology"/>
<reference evidence="4 5" key="1">
    <citation type="submission" date="2020-08" db="EMBL/GenBank/DDBJ databases">
        <title>Genomic Encyclopedia of Type Strains, Phase IV (KMG-IV): sequencing the most valuable type-strain genomes for metagenomic binning, comparative biology and taxonomic classification.</title>
        <authorList>
            <person name="Goeker M."/>
        </authorList>
    </citation>
    <scope>NUCLEOTIDE SEQUENCE [LARGE SCALE GENOMIC DNA]</scope>
    <source>
        <strain evidence="4 5">DSM 2461</strain>
    </source>
</reference>
<feature type="signal peptide" evidence="3">
    <location>
        <begin position="1"/>
        <end position="22"/>
    </location>
</feature>
<name>A0A841RA81_9SPIO</name>
<dbReference type="Pfam" id="PF01547">
    <property type="entry name" value="SBP_bac_1"/>
    <property type="match status" value="1"/>
</dbReference>